<reference evidence="1" key="1">
    <citation type="submission" date="2022-11" db="EMBL/GenBank/DDBJ databases">
        <title>Genome Sequence of Boeremia exigua.</title>
        <authorList>
            <person name="Buettner E."/>
        </authorList>
    </citation>
    <scope>NUCLEOTIDE SEQUENCE</scope>
    <source>
        <strain evidence="1">CU02</strain>
    </source>
</reference>
<gene>
    <name evidence="1" type="ORF">OPT61_g6202</name>
</gene>
<evidence type="ECO:0000313" key="2">
    <source>
        <dbReference type="Proteomes" id="UP001153331"/>
    </source>
</evidence>
<name>A0ACC2I7T4_9PLEO</name>
<dbReference type="EMBL" id="JAPHNI010000434">
    <property type="protein sequence ID" value="KAJ8111127.1"/>
    <property type="molecule type" value="Genomic_DNA"/>
</dbReference>
<evidence type="ECO:0000313" key="1">
    <source>
        <dbReference type="EMBL" id="KAJ8111127.1"/>
    </source>
</evidence>
<dbReference type="Proteomes" id="UP001153331">
    <property type="component" value="Unassembled WGS sequence"/>
</dbReference>
<protein>
    <submittedName>
        <fullName evidence="1">Uncharacterized protein</fullName>
    </submittedName>
</protein>
<organism evidence="1 2">
    <name type="scientific">Boeremia exigua</name>
    <dbReference type="NCBI Taxonomy" id="749465"/>
    <lineage>
        <taxon>Eukaryota</taxon>
        <taxon>Fungi</taxon>
        <taxon>Dikarya</taxon>
        <taxon>Ascomycota</taxon>
        <taxon>Pezizomycotina</taxon>
        <taxon>Dothideomycetes</taxon>
        <taxon>Pleosporomycetidae</taxon>
        <taxon>Pleosporales</taxon>
        <taxon>Pleosporineae</taxon>
        <taxon>Didymellaceae</taxon>
        <taxon>Boeremia</taxon>
    </lineage>
</organism>
<comment type="caution">
    <text evidence="1">The sequence shown here is derived from an EMBL/GenBank/DDBJ whole genome shotgun (WGS) entry which is preliminary data.</text>
</comment>
<sequence length="138" mass="15119">MPKHQHRSTCQPYRRTQASALCGPECGKEEALHAIVSPPSESAASAEPSKMWLTCTASKTVATSATWFYNLMGGTYSSAVGRTIVPCRAPNLRRCEQWLRHGPDGGPKILHRLMLTITETLPHSIDRRGAVPTLRAPL</sequence>
<proteinExistence type="predicted"/>
<keyword evidence="2" id="KW-1185">Reference proteome</keyword>
<accession>A0ACC2I7T4</accession>